<dbReference type="GO" id="GO:0008726">
    <property type="term" value="F:alkanesulfonate monooxygenase activity"/>
    <property type="evidence" value="ECO:0007669"/>
    <property type="project" value="TreeGrafter"/>
</dbReference>
<dbReference type="AlphaFoldDB" id="A0A1I5SC18"/>
<dbReference type="PANTHER" id="PTHR42847">
    <property type="entry name" value="ALKANESULFONATE MONOOXYGENASE"/>
    <property type="match status" value="1"/>
</dbReference>
<dbReference type="Proteomes" id="UP000199137">
    <property type="component" value="Unassembled WGS sequence"/>
</dbReference>
<sequence>MRIGLLLQRFGWPPGAAGPALARVGRDAEQAGLSSIWVNDHFRQIPMFGDPGEPFLEAYTALSFLAAATERIGLGTMTTAVTHRHPALLLKMLTSLDALSGGRVWLGLGPPWHEEEHRAFGLPLGPWSERFERLEDTLALTRQVLSGSTEPFEGKHYRLPEPWFAPSFVRPPPVLVGGAHERRVLRLVARYGDACGLHEDGNPAVVGLKLRMLRDCCAELGRPFEEITVTTYGTARLSATGEPGTSTVAEAAQRYGELAALGVHLSIVDTGETAGPETVGLLGELAAAVAPP</sequence>
<dbReference type="STRING" id="112413.SAMN05421854_106257"/>
<dbReference type="SUPFAM" id="SSF51679">
    <property type="entry name" value="Bacterial luciferase-like"/>
    <property type="match status" value="1"/>
</dbReference>
<keyword evidence="2" id="KW-0288">FMN</keyword>
<dbReference type="Gene3D" id="3.20.20.30">
    <property type="entry name" value="Luciferase-like domain"/>
    <property type="match status" value="1"/>
</dbReference>
<evidence type="ECO:0000256" key="3">
    <source>
        <dbReference type="ARBA" id="ARBA00023002"/>
    </source>
</evidence>
<feature type="domain" description="Luciferase-like" evidence="5">
    <location>
        <begin position="2"/>
        <end position="240"/>
    </location>
</feature>
<dbReference type="EMBL" id="FOWC01000006">
    <property type="protein sequence ID" value="SFP67866.1"/>
    <property type="molecule type" value="Genomic_DNA"/>
</dbReference>
<dbReference type="OrthoDB" id="4029802at2"/>
<dbReference type="RefSeq" id="WP_093574668.1">
    <property type="nucleotide sequence ID" value="NZ_FOWC01000006.1"/>
</dbReference>
<evidence type="ECO:0000313" key="6">
    <source>
        <dbReference type="EMBL" id="SFP67866.1"/>
    </source>
</evidence>
<dbReference type="PANTHER" id="PTHR42847:SF4">
    <property type="entry name" value="ALKANESULFONATE MONOOXYGENASE-RELATED"/>
    <property type="match status" value="1"/>
</dbReference>
<proteinExistence type="predicted"/>
<dbReference type="InterPro" id="IPR050172">
    <property type="entry name" value="SsuD_RutA_monooxygenase"/>
</dbReference>
<evidence type="ECO:0000313" key="7">
    <source>
        <dbReference type="Proteomes" id="UP000199137"/>
    </source>
</evidence>
<keyword evidence="1" id="KW-0285">Flavoprotein</keyword>
<accession>A0A1I5SC18</accession>
<dbReference type="InterPro" id="IPR011251">
    <property type="entry name" value="Luciferase-like_dom"/>
</dbReference>
<dbReference type="InterPro" id="IPR036661">
    <property type="entry name" value="Luciferase-like_sf"/>
</dbReference>
<organism evidence="6 7">
    <name type="scientific">Amycolatopsis rubida</name>
    <dbReference type="NCBI Taxonomy" id="112413"/>
    <lineage>
        <taxon>Bacteria</taxon>
        <taxon>Bacillati</taxon>
        <taxon>Actinomycetota</taxon>
        <taxon>Actinomycetes</taxon>
        <taxon>Pseudonocardiales</taxon>
        <taxon>Pseudonocardiaceae</taxon>
        <taxon>Amycolatopsis</taxon>
    </lineage>
</organism>
<evidence type="ECO:0000256" key="4">
    <source>
        <dbReference type="ARBA" id="ARBA00023033"/>
    </source>
</evidence>
<protein>
    <submittedName>
        <fullName evidence="6">Flavin-dependent oxidoreductase, luciferase family (Includes alkanesulfonate monooxygenase SsuD and methylene tetrahydromethanopterin reductase)</fullName>
    </submittedName>
</protein>
<keyword evidence="4 6" id="KW-0503">Monooxygenase</keyword>
<evidence type="ECO:0000256" key="1">
    <source>
        <dbReference type="ARBA" id="ARBA00022630"/>
    </source>
</evidence>
<evidence type="ECO:0000259" key="5">
    <source>
        <dbReference type="Pfam" id="PF00296"/>
    </source>
</evidence>
<dbReference type="Pfam" id="PF00296">
    <property type="entry name" value="Bac_luciferase"/>
    <property type="match status" value="1"/>
</dbReference>
<gene>
    <name evidence="6" type="ORF">SAMN05421854_106257</name>
</gene>
<dbReference type="GO" id="GO:0046306">
    <property type="term" value="P:alkanesulfonate catabolic process"/>
    <property type="evidence" value="ECO:0007669"/>
    <property type="project" value="TreeGrafter"/>
</dbReference>
<name>A0A1I5SC18_9PSEU</name>
<keyword evidence="3" id="KW-0560">Oxidoreductase</keyword>
<evidence type="ECO:0000256" key="2">
    <source>
        <dbReference type="ARBA" id="ARBA00022643"/>
    </source>
</evidence>
<reference evidence="6 7" key="1">
    <citation type="submission" date="2016-10" db="EMBL/GenBank/DDBJ databases">
        <authorList>
            <person name="de Groot N.N."/>
        </authorList>
    </citation>
    <scope>NUCLEOTIDE SEQUENCE [LARGE SCALE GENOMIC DNA]</scope>
    <source>
        <strain evidence="6 7">DSM 44637</strain>
    </source>
</reference>